<comment type="caution">
    <text evidence="3">The sequence shown here is derived from an EMBL/GenBank/DDBJ whole genome shotgun (WGS) entry which is preliminary data.</text>
</comment>
<sequence>MKKILLITTSSILAAASSQAAVLYQDVFMGDGLATNVVDAGDTGLGGIGGGLVNNSITATKSFDDNGNLQYVSASGTNYQQRALVYTSNTFQSTGGFKLTVDSFMTSRGGASGISFGLVSDDTDMGAYSGFHPFTGNVAGDAATTIEGFGVNADNQNFYSMDGSFGQLLGAGLLPLNQVNTVVMSIVNNGTGGANWSWSVNGVDQGAGTITSFDFTENYQFVAYGQDDQGNKNIRSVTLESTVAVPEPSSTALLGLGGLALIMRRRK</sequence>
<evidence type="ECO:0000313" key="4">
    <source>
        <dbReference type="Proteomes" id="UP001597297"/>
    </source>
</evidence>
<feature type="signal peptide" evidence="1">
    <location>
        <begin position="1"/>
        <end position="20"/>
    </location>
</feature>
<protein>
    <submittedName>
        <fullName evidence="3">PEP-CTERM sorting domain-containing protein</fullName>
    </submittedName>
</protein>
<evidence type="ECO:0000256" key="1">
    <source>
        <dbReference type="SAM" id="SignalP"/>
    </source>
</evidence>
<proteinExistence type="predicted"/>
<dbReference type="RefSeq" id="WP_377094167.1">
    <property type="nucleotide sequence ID" value="NZ_JBHSJM010000001.1"/>
</dbReference>
<keyword evidence="1" id="KW-0732">Signal</keyword>
<keyword evidence="4" id="KW-1185">Reference proteome</keyword>
<accession>A0ABW5E1L0</accession>
<dbReference type="NCBIfam" id="TIGR02595">
    <property type="entry name" value="PEP_CTERM"/>
    <property type="match status" value="1"/>
</dbReference>
<evidence type="ECO:0000259" key="2">
    <source>
        <dbReference type="Pfam" id="PF07589"/>
    </source>
</evidence>
<dbReference type="EMBL" id="JBHUJC010000024">
    <property type="protein sequence ID" value="MFD2276383.1"/>
    <property type="molecule type" value="Genomic_DNA"/>
</dbReference>
<dbReference type="InterPro" id="IPR013424">
    <property type="entry name" value="Ice-binding_C"/>
</dbReference>
<reference evidence="4" key="1">
    <citation type="journal article" date="2019" name="Int. J. Syst. Evol. Microbiol.">
        <title>The Global Catalogue of Microorganisms (GCM) 10K type strain sequencing project: providing services to taxonomists for standard genome sequencing and annotation.</title>
        <authorList>
            <consortium name="The Broad Institute Genomics Platform"/>
            <consortium name="The Broad Institute Genome Sequencing Center for Infectious Disease"/>
            <person name="Wu L."/>
            <person name="Ma J."/>
        </authorList>
    </citation>
    <scope>NUCLEOTIDE SEQUENCE [LARGE SCALE GENOMIC DNA]</scope>
    <source>
        <strain evidence="4">JCM 16545</strain>
    </source>
</reference>
<name>A0ABW5E1L0_9BACT</name>
<dbReference type="Proteomes" id="UP001597297">
    <property type="component" value="Unassembled WGS sequence"/>
</dbReference>
<evidence type="ECO:0000313" key="3">
    <source>
        <dbReference type="EMBL" id="MFD2276383.1"/>
    </source>
</evidence>
<feature type="domain" description="Ice-binding protein C-terminal" evidence="2">
    <location>
        <begin position="244"/>
        <end position="266"/>
    </location>
</feature>
<dbReference type="Pfam" id="PF07589">
    <property type="entry name" value="PEP-CTERM"/>
    <property type="match status" value="1"/>
</dbReference>
<organism evidence="3 4">
    <name type="scientific">Rubritalea spongiae</name>
    <dbReference type="NCBI Taxonomy" id="430797"/>
    <lineage>
        <taxon>Bacteria</taxon>
        <taxon>Pseudomonadati</taxon>
        <taxon>Verrucomicrobiota</taxon>
        <taxon>Verrucomicrobiia</taxon>
        <taxon>Verrucomicrobiales</taxon>
        <taxon>Rubritaleaceae</taxon>
        <taxon>Rubritalea</taxon>
    </lineage>
</organism>
<gene>
    <name evidence="3" type="ORF">ACFSQZ_07875</name>
</gene>
<feature type="chain" id="PRO_5047541819" evidence="1">
    <location>
        <begin position="21"/>
        <end position="267"/>
    </location>
</feature>